<proteinExistence type="predicted"/>
<organism evidence="1 2">
    <name type="scientific">Racocetra persica</name>
    <dbReference type="NCBI Taxonomy" id="160502"/>
    <lineage>
        <taxon>Eukaryota</taxon>
        <taxon>Fungi</taxon>
        <taxon>Fungi incertae sedis</taxon>
        <taxon>Mucoromycota</taxon>
        <taxon>Glomeromycotina</taxon>
        <taxon>Glomeromycetes</taxon>
        <taxon>Diversisporales</taxon>
        <taxon>Gigasporaceae</taxon>
        <taxon>Racocetra</taxon>
    </lineage>
</organism>
<protein>
    <submittedName>
        <fullName evidence="1">4291_t:CDS:1</fullName>
    </submittedName>
</protein>
<sequence length="148" mass="17044">WLKEFDCQVGLRHNGQSVILLLNKCSSHKLDFLNLQYVDIHFLPTNTTSKIQLMDAAIRYTIQAWKEIDDLATMIENLYFSDPMQVKEFLSISNKNIVYEIPDDDHTISELIEIFKKSDDIEDSDVVDVDEMDDSLEVPMISANSALE</sequence>
<evidence type="ECO:0000313" key="2">
    <source>
        <dbReference type="Proteomes" id="UP000789920"/>
    </source>
</evidence>
<feature type="non-terminal residue" evidence="1">
    <location>
        <position position="148"/>
    </location>
</feature>
<dbReference type="EMBL" id="CAJVQC010103361">
    <property type="protein sequence ID" value="CAG8832305.1"/>
    <property type="molecule type" value="Genomic_DNA"/>
</dbReference>
<gene>
    <name evidence="1" type="ORF">RPERSI_LOCUS28409</name>
</gene>
<comment type="caution">
    <text evidence="1">The sequence shown here is derived from an EMBL/GenBank/DDBJ whole genome shotgun (WGS) entry which is preliminary data.</text>
</comment>
<accession>A0ACA9SAZ7</accession>
<evidence type="ECO:0000313" key="1">
    <source>
        <dbReference type="EMBL" id="CAG8832305.1"/>
    </source>
</evidence>
<feature type="non-terminal residue" evidence="1">
    <location>
        <position position="1"/>
    </location>
</feature>
<name>A0ACA9SAZ7_9GLOM</name>
<reference evidence="1" key="1">
    <citation type="submission" date="2021-06" db="EMBL/GenBank/DDBJ databases">
        <authorList>
            <person name="Kallberg Y."/>
            <person name="Tangrot J."/>
            <person name="Rosling A."/>
        </authorList>
    </citation>
    <scope>NUCLEOTIDE SEQUENCE</scope>
    <source>
        <strain evidence="1">MA461A</strain>
    </source>
</reference>
<dbReference type="Proteomes" id="UP000789920">
    <property type="component" value="Unassembled WGS sequence"/>
</dbReference>
<keyword evidence="2" id="KW-1185">Reference proteome</keyword>